<evidence type="ECO:0000259" key="4">
    <source>
        <dbReference type="Pfam" id="PF16325"/>
    </source>
</evidence>
<accession>H6LCJ8</accession>
<gene>
    <name evidence="5" type="ordered locus">Awo_c09920</name>
</gene>
<dbReference type="KEGG" id="awo:Awo_c09920"/>
<keyword evidence="1" id="KW-0645">Protease</keyword>
<dbReference type="RefSeq" id="WP_014355383.1">
    <property type="nucleotide sequence ID" value="NC_016894.1"/>
</dbReference>
<dbReference type="GO" id="GO:0006508">
    <property type="term" value="P:proteolysis"/>
    <property type="evidence" value="ECO:0007669"/>
    <property type="project" value="UniProtKB-KW"/>
</dbReference>
<dbReference type="GO" id="GO:0008233">
    <property type="term" value="F:peptidase activity"/>
    <property type="evidence" value="ECO:0007669"/>
    <property type="project" value="UniProtKB-KW"/>
</dbReference>
<evidence type="ECO:0000313" key="6">
    <source>
        <dbReference type="Proteomes" id="UP000007177"/>
    </source>
</evidence>
<dbReference type="Pfam" id="PF16325">
    <property type="entry name" value="Peptidase_U32_C"/>
    <property type="match status" value="1"/>
</dbReference>
<comment type="similarity">
    <text evidence="3">Belongs to the peptidase U32 family.</text>
</comment>
<feature type="domain" description="Peptidase family U32 C-terminal" evidence="4">
    <location>
        <begin position="322"/>
        <end position="404"/>
    </location>
</feature>
<evidence type="ECO:0000256" key="2">
    <source>
        <dbReference type="ARBA" id="ARBA00022801"/>
    </source>
</evidence>
<keyword evidence="6" id="KW-1185">Reference proteome</keyword>
<dbReference type="PANTHER" id="PTHR30217">
    <property type="entry name" value="PEPTIDASE U32 FAMILY"/>
    <property type="match status" value="1"/>
</dbReference>
<reference evidence="5 6" key="2">
    <citation type="journal article" date="2012" name="PLoS ONE">
        <title>An ancient pathway combining carbon dioxide fixation with the generation and utilization of a sodium ion gradient for ATP synthesis.</title>
        <authorList>
            <person name="Poehlein A."/>
            <person name="Schmidt S."/>
            <person name="Kaster A.K."/>
            <person name="Goenrich M."/>
            <person name="Vollmers J."/>
            <person name="Thurmer A."/>
            <person name="Bertsch J."/>
            <person name="Schuchmann K."/>
            <person name="Voigt B."/>
            <person name="Hecker M."/>
            <person name="Daniel R."/>
            <person name="Thauer R.K."/>
            <person name="Gottschalk G."/>
            <person name="Muller V."/>
        </authorList>
    </citation>
    <scope>NUCLEOTIDE SEQUENCE [LARGE SCALE GENOMIC DNA]</scope>
    <source>
        <strain evidence="6">ATCC 29683 / DSM 1030 / JCM 2381 / KCTC 1655 / WB1</strain>
    </source>
</reference>
<dbReference type="HOGENOM" id="CLU_011540_0_2_9"/>
<dbReference type="InterPro" id="IPR032525">
    <property type="entry name" value="Peptidase_U32_C"/>
</dbReference>
<dbReference type="SUPFAM" id="SSF51412">
    <property type="entry name" value="Inosine monophosphate dehydrogenase (IMPDH)"/>
    <property type="match status" value="1"/>
</dbReference>
<keyword evidence="2" id="KW-0378">Hydrolase</keyword>
<proteinExistence type="inferred from homology"/>
<sequence>MKKPELLAPAGNFEKLKYALHYGADAVYCAGERFGLRAKADNFSQETLSEAVAYVHERNKKIYVTLNIIAHNADLEGLPEYVEELQELGIDGVIVADPGVFSVVREVAPELKISVSTQANNTNWRSVAFWHAQGAKRIVLARELGLKEIQEIREKVAPEMEIETFVHGAMCISYSGRCLLSHYMTGRNSNQGDCAHPCRWKYHLIEETRPDEAFSIEEDETGSFIFNSKDLCLINEIPQLMIAGVNSFKIEGRMKSLYYVATVVSAYRSAIDYCCANPTVTHLEDGYYEELTKVSHRNYTKGFFNGKTTAADQNYGTSSYTRNYDFVGLVLAYDEQTRMALIEQRNKVSIGDEIEIMIPGKGFFKQKIEAMTDQSGKAIESTPHPKMQYYLLMKEPVKPMDLLRKKD</sequence>
<dbReference type="eggNOG" id="COG0826">
    <property type="taxonomic scope" value="Bacteria"/>
</dbReference>
<reference evidence="6" key="1">
    <citation type="submission" date="2011-07" db="EMBL/GenBank/DDBJ databases">
        <title>Complete genome sequence of Acetobacterium woodii.</title>
        <authorList>
            <person name="Poehlein A."/>
            <person name="Schmidt S."/>
            <person name="Kaster A.-K."/>
            <person name="Goenrich M."/>
            <person name="Vollmers J."/>
            <person name="Thuermer A."/>
            <person name="Gottschalk G."/>
            <person name="Thauer R.K."/>
            <person name="Daniel R."/>
            <person name="Mueller V."/>
        </authorList>
    </citation>
    <scope>NUCLEOTIDE SEQUENCE [LARGE SCALE GENOMIC DNA]</scope>
    <source>
        <strain evidence="6">ATCC 29683 / DSM 1030 / JCM 2381 / KCTC 1655 / WB1</strain>
    </source>
</reference>
<dbReference type="OrthoDB" id="9807498at2"/>
<dbReference type="EMBL" id="CP002987">
    <property type="protein sequence ID" value="AFA47780.1"/>
    <property type="molecule type" value="Genomic_DNA"/>
</dbReference>
<evidence type="ECO:0000313" key="5">
    <source>
        <dbReference type="EMBL" id="AFA47780.1"/>
    </source>
</evidence>
<evidence type="ECO:0000256" key="1">
    <source>
        <dbReference type="ARBA" id="ARBA00022670"/>
    </source>
</evidence>
<evidence type="ECO:0000256" key="3">
    <source>
        <dbReference type="ARBA" id="ARBA00038374"/>
    </source>
</evidence>
<name>H6LCJ8_ACEWD</name>
<dbReference type="PROSITE" id="PS01276">
    <property type="entry name" value="PEPTIDASE_U32"/>
    <property type="match status" value="1"/>
</dbReference>
<dbReference type="PANTHER" id="PTHR30217:SF6">
    <property type="entry name" value="TRNA HYDROXYLATION PROTEIN P"/>
    <property type="match status" value="1"/>
</dbReference>
<dbReference type="Proteomes" id="UP000007177">
    <property type="component" value="Chromosome"/>
</dbReference>
<organism evidence="5 6">
    <name type="scientific">Acetobacterium woodii (strain ATCC 29683 / DSM 1030 / JCM 2381 / KCTC 1655 / WB1)</name>
    <dbReference type="NCBI Taxonomy" id="931626"/>
    <lineage>
        <taxon>Bacteria</taxon>
        <taxon>Bacillati</taxon>
        <taxon>Bacillota</taxon>
        <taxon>Clostridia</taxon>
        <taxon>Eubacteriales</taxon>
        <taxon>Eubacteriaceae</taxon>
        <taxon>Acetobacterium</taxon>
    </lineage>
</organism>
<dbReference type="STRING" id="931626.Awo_c09920"/>
<dbReference type="Pfam" id="PF01136">
    <property type="entry name" value="Peptidase_U32"/>
    <property type="match status" value="1"/>
</dbReference>
<dbReference type="InterPro" id="IPR001539">
    <property type="entry name" value="Peptidase_U32"/>
</dbReference>
<dbReference type="AlphaFoldDB" id="H6LCJ8"/>
<dbReference type="Gene3D" id="2.40.30.10">
    <property type="entry name" value="Translation factors"/>
    <property type="match status" value="1"/>
</dbReference>
<dbReference type="InterPro" id="IPR051454">
    <property type="entry name" value="RNA/ubiquinone_mod_enzymes"/>
</dbReference>
<protein>
    <submittedName>
        <fullName evidence="5">Peptidase U32</fullName>
    </submittedName>
</protein>